<comment type="caution">
    <text evidence="3">The sequence shown here is derived from an EMBL/GenBank/DDBJ whole genome shotgun (WGS) entry which is preliminary data.</text>
</comment>
<feature type="region of interest" description="Disordered" evidence="1">
    <location>
        <begin position="386"/>
        <end position="527"/>
    </location>
</feature>
<dbReference type="InterPro" id="IPR043502">
    <property type="entry name" value="DNA/RNA_pol_sf"/>
</dbReference>
<feature type="region of interest" description="Disordered" evidence="1">
    <location>
        <begin position="249"/>
        <end position="313"/>
    </location>
</feature>
<dbReference type="InterPro" id="IPR013103">
    <property type="entry name" value="RVT_2"/>
</dbReference>
<name>A0AAD8SPS9_LOLMU</name>
<dbReference type="EMBL" id="JAUUTY010000003">
    <property type="protein sequence ID" value="KAK1661639.1"/>
    <property type="molecule type" value="Genomic_DNA"/>
</dbReference>
<feature type="compositionally biased region" description="Low complexity" evidence="1">
    <location>
        <begin position="14"/>
        <end position="30"/>
    </location>
</feature>
<evidence type="ECO:0000259" key="2">
    <source>
        <dbReference type="Pfam" id="PF07727"/>
    </source>
</evidence>
<feature type="domain" description="Reverse transcriptase Ty1/copia-type" evidence="2">
    <location>
        <begin position="578"/>
        <end position="683"/>
    </location>
</feature>
<feature type="compositionally biased region" description="Polar residues" evidence="1">
    <location>
        <begin position="287"/>
        <end position="298"/>
    </location>
</feature>
<protein>
    <recommendedName>
        <fullName evidence="2">Reverse transcriptase Ty1/copia-type domain-containing protein</fullName>
    </recommendedName>
</protein>
<sequence>MSMTSGLSISSPRTTLSTPSASTGTTSTMSAMASRIPTTPISLDNKITIRLTADNYLYWRTQVDPILRTNLLFGFVDGSLPCPAAEIPNPAANEGGASPTIANPLYAAWHQQDQAILSALVASLTEGVIGMVMLVPTSQQVWETLEASFASQSTARVMHIRAELGKIKKRDYPNATAYFNKVKSLSDVLSSVGQPLRPDEFNTFLVAGLDSEYDALADRIGARPVYDPLPVRDVYAQLLNTEQRVEARRSELSLDNHHANLSSRSGGGRAPPRQQDQPQHFAPTPAPNSSRQQGNAPRQQDRPAGTGGTRPTCQICGKQGHVASCCFKRYDKNYLGIGNDGRNKERQLAAFSTSTTGSTSSFPVDPAWYADTGATDHLTNDLNNLTMREPYHGKDNVQTANGTGSGRGARLELLDDLDAPPTASPTGDPGNADVHVDRMHGSDGHHAEHHPPSPGSPLGLVRSPGGPSSPAPASSPSAPTPGSASSSTDVLDSTSPSATNMGSPAAPSHPAAPTGVTTRLQRGIRKEKIRTDGTVAWHTMRKSDPMMLTTEPSDYRIALSSPHWRTAIENEFNALQHNRTWRLVPPQSGINIIDCKWVFKIKRKADGSIDRYKARLVAKEFKQRYGLDYEDTFSPVVKPTTIRLLLSMSLSLRWHVRQLDIQNAFLHGVLEEEVFMRQPPDADWAGDVDDRRSTGGFAVFYGGHV</sequence>
<keyword evidence="4" id="KW-1185">Reference proteome</keyword>
<dbReference type="Proteomes" id="UP001231189">
    <property type="component" value="Unassembled WGS sequence"/>
</dbReference>
<accession>A0AAD8SPS9</accession>
<feature type="compositionally biased region" description="Polar residues" evidence="1">
    <location>
        <begin position="489"/>
        <end position="502"/>
    </location>
</feature>
<feature type="compositionally biased region" description="Basic and acidic residues" evidence="1">
    <location>
        <begin position="434"/>
        <end position="451"/>
    </location>
</feature>
<feature type="compositionally biased region" description="Low complexity" evidence="1">
    <location>
        <begin position="463"/>
        <end position="488"/>
    </location>
</feature>
<dbReference type="Pfam" id="PF07727">
    <property type="entry name" value="RVT_2"/>
    <property type="match status" value="1"/>
</dbReference>
<proteinExistence type="predicted"/>
<gene>
    <name evidence="3" type="ORF">QYE76_049798</name>
</gene>
<dbReference type="AlphaFoldDB" id="A0AAD8SPS9"/>
<reference evidence="3" key="1">
    <citation type="submission" date="2023-07" db="EMBL/GenBank/DDBJ databases">
        <title>A chromosome-level genome assembly of Lolium multiflorum.</title>
        <authorList>
            <person name="Chen Y."/>
            <person name="Copetti D."/>
            <person name="Kolliker R."/>
            <person name="Studer B."/>
        </authorList>
    </citation>
    <scope>NUCLEOTIDE SEQUENCE</scope>
    <source>
        <strain evidence="3">02402/16</strain>
        <tissue evidence="3">Leaf</tissue>
    </source>
</reference>
<feature type="compositionally biased region" description="Low complexity" evidence="1">
    <location>
        <begin position="503"/>
        <end position="513"/>
    </location>
</feature>
<dbReference type="Pfam" id="PF14223">
    <property type="entry name" value="Retrotran_gag_2"/>
    <property type="match status" value="1"/>
</dbReference>
<evidence type="ECO:0000313" key="3">
    <source>
        <dbReference type="EMBL" id="KAK1661639.1"/>
    </source>
</evidence>
<evidence type="ECO:0000256" key="1">
    <source>
        <dbReference type="SAM" id="MobiDB-lite"/>
    </source>
</evidence>
<organism evidence="3 4">
    <name type="scientific">Lolium multiflorum</name>
    <name type="common">Italian ryegrass</name>
    <name type="synonym">Lolium perenne subsp. multiflorum</name>
    <dbReference type="NCBI Taxonomy" id="4521"/>
    <lineage>
        <taxon>Eukaryota</taxon>
        <taxon>Viridiplantae</taxon>
        <taxon>Streptophyta</taxon>
        <taxon>Embryophyta</taxon>
        <taxon>Tracheophyta</taxon>
        <taxon>Spermatophyta</taxon>
        <taxon>Magnoliopsida</taxon>
        <taxon>Liliopsida</taxon>
        <taxon>Poales</taxon>
        <taxon>Poaceae</taxon>
        <taxon>BOP clade</taxon>
        <taxon>Pooideae</taxon>
        <taxon>Poodae</taxon>
        <taxon>Poeae</taxon>
        <taxon>Poeae Chloroplast Group 2 (Poeae type)</taxon>
        <taxon>Loliodinae</taxon>
        <taxon>Loliinae</taxon>
        <taxon>Lolium</taxon>
    </lineage>
</organism>
<feature type="region of interest" description="Disordered" evidence="1">
    <location>
        <begin position="1"/>
        <end position="30"/>
    </location>
</feature>
<evidence type="ECO:0000313" key="4">
    <source>
        <dbReference type="Proteomes" id="UP001231189"/>
    </source>
</evidence>
<dbReference type="PANTHER" id="PTHR47481">
    <property type="match status" value="1"/>
</dbReference>
<feature type="compositionally biased region" description="Basic and acidic residues" evidence="1">
    <location>
        <begin position="249"/>
        <end position="258"/>
    </location>
</feature>
<dbReference type="SUPFAM" id="SSF56672">
    <property type="entry name" value="DNA/RNA polymerases"/>
    <property type="match status" value="1"/>
</dbReference>
<dbReference type="PANTHER" id="PTHR47481:SF31">
    <property type="entry name" value="OS01G0873500 PROTEIN"/>
    <property type="match status" value="1"/>
</dbReference>
<feature type="compositionally biased region" description="Polar residues" evidence="1">
    <location>
        <begin position="1"/>
        <end position="13"/>
    </location>
</feature>